<protein>
    <recommendedName>
        <fullName evidence="5">Peptide methionine sulfoxide reductase MsrA</fullName>
        <shortName evidence="5">Protein-methionine-S-oxide reductase</shortName>
        <ecNumber evidence="5">1.8.4.11</ecNumber>
    </recommendedName>
    <alternativeName>
        <fullName evidence="5">Peptide-methionine (S)-S-oxide reductase</fullName>
        <shortName evidence="5">Peptide Met(O) reductase</shortName>
    </alternativeName>
</protein>
<dbReference type="Gene3D" id="3.30.1060.10">
    <property type="entry name" value="Peptide methionine sulphoxide reductase MsrA"/>
    <property type="match status" value="1"/>
</dbReference>
<reference evidence="8" key="1">
    <citation type="submission" date="2023-07" db="EMBL/GenBank/DDBJ databases">
        <title>Description of three actinobacteria isolated from air of manufacturing shop in a pharmaceutical factory.</title>
        <authorList>
            <person name="Zhang D.-F."/>
        </authorList>
    </citation>
    <scope>NUCLEOTIDE SEQUENCE [LARGE SCALE GENOMIC DNA]</scope>
    <source>
        <strain evidence="8">CCTCC AB 207010</strain>
    </source>
</reference>
<evidence type="ECO:0000256" key="2">
    <source>
        <dbReference type="ARBA" id="ARBA00023002"/>
    </source>
</evidence>
<evidence type="ECO:0000256" key="5">
    <source>
        <dbReference type="HAMAP-Rule" id="MF_01401"/>
    </source>
</evidence>
<comment type="function">
    <text evidence="5">Has an important function as a repair enzyme for proteins that have been inactivated by oxidation. Catalyzes the reversible oxidation-reduction of methionine sulfoxide in proteins to methionine.</text>
</comment>
<evidence type="ECO:0000256" key="1">
    <source>
        <dbReference type="ARBA" id="ARBA00005591"/>
    </source>
</evidence>
<dbReference type="RefSeq" id="WP_310537766.1">
    <property type="nucleotide sequence ID" value="NZ_BAAAOC010000019.1"/>
</dbReference>
<evidence type="ECO:0000259" key="6">
    <source>
        <dbReference type="Pfam" id="PF01625"/>
    </source>
</evidence>
<dbReference type="GO" id="GO:0008113">
    <property type="term" value="F:peptide-methionine (S)-S-oxide reductase activity"/>
    <property type="evidence" value="ECO:0007669"/>
    <property type="project" value="UniProtKB-EC"/>
</dbReference>
<accession>A0ABU1FUP9</accession>
<dbReference type="InterPro" id="IPR036509">
    <property type="entry name" value="Met_Sox_Rdtase_MsrA_sf"/>
</dbReference>
<comment type="caution">
    <text evidence="7">The sequence shown here is derived from an EMBL/GenBank/DDBJ whole genome shotgun (WGS) entry which is preliminary data.</text>
</comment>
<comment type="similarity">
    <text evidence="1 5">Belongs to the MsrA Met sulfoxide reductase family.</text>
</comment>
<dbReference type="EMBL" id="JAVKGT010000024">
    <property type="protein sequence ID" value="MDR5712389.1"/>
    <property type="molecule type" value="Genomic_DNA"/>
</dbReference>
<dbReference type="Proteomes" id="UP001260872">
    <property type="component" value="Unassembled WGS sequence"/>
</dbReference>
<dbReference type="Pfam" id="PF01625">
    <property type="entry name" value="PMSR"/>
    <property type="match status" value="1"/>
</dbReference>
<evidence type="ECO:0000256" key="3">
    <source>
        <dbReference type="ARBA" id="ARBA00047806"/>
    </source>
</evidence>
<dbReference type="HAMAP" id="MF_01401">
    <property type="entry name" value="MsrA"/>
    <property type="match status" value="1"/>
</dbReference>
<dbReference type="EC" id="1.8.4.11" evidence="5"/>
<dbReference type="PANTHER" id="PTHR43774">
    <property type="entry name" value="PEPTIDE METHIONINE SULFOXIDE REDUCTASE"/>
    <property type="match status" value="1"/>
</dbReference>
<gene>
    <name evidence="5 7" type="primary">msrA</name>
    <name evidence="7" type="ORF">RH857_09650</name>
</gene>
<keyword evidence="8" id="KW-1185">Reference proteome</keyword>
<sequence length="187" mass="21116">MSETPTTGHRTMVLAAGCFWCLDSLVRRLRGVTRVRSVYTGGSAETATYRAVCSGTTDHAEGVQITFDPEQLPAEVLLDVFFTSHDPTSLNRQGADVGPQYRSAMFFRDEAERLEFQTAIKRAQSHYDRPIVTTLEPLGEVFEAEPEHQDFYARRPDVGYCWVVIDPKVAALRRSYEPWLREEPLAG</sequence>
<comment type="catalytic activity">
    <reaction evidence="3 5">
        <text>L-methionyl-[protein] + [thioredoxin]-disulfide + H2O = L-methionyl-(S)-S-oxide-[protein] + [thioredoxin]-dithiol</text>
        <dbReference type="Rhea" id="RHEA:14217"/>
        <dbReference type="Rhea" id="RHEA-COMP:10698"/>
        <dbReference type="Rhea" id="RHEA-COMP:10700"/>
        <dbReference type="Rhea" id="RHEA-COMP:12313"/>
        <dbReference type="Rhea" id="RHEA-COMP:12315"/>
        <dbReference type="ChEBI" id="CHEBI:15377"/>
        <dbReference type="ChEBI" id="CHEBI:16044"/>
        <dbReference type="ChEBI" id="CHEBI:29950"/>
        <dbReference type="ChEBI" id="CHEBI:44120"/>
        <dbReference type="ChEBI" id="CHEBI:50058"/>
        <dbReference type="EC" id="1.8.4.11"/>
    </reaction>
</comment>
<organism evidence="7 8">
    <name type="scientific">Nesterenkonia flava</name>
    <dbReference type="NCBI Taxonomy" id="469799"/>
    <lineage>
        <taxon>Bacteria</taxon>
        <taxon>Bacillati</taxon>
        <taxon>Actinomycetota</taxon>
        <taxon>Actinomycetes</taxon>
        <taxon>Micrococcales</taxon>
        <taxon>Micrococcaceae</taxon>
        <taxon>Nesterenkonia</taxon>
    </lineage>
</organism>
<evidence type="ECO:0000256" key="4">
    <source>
        <dbReference type="ARBA" id="ARBA00048782"/>
    </source>
</evidence>
<feature type="active site" evidence="5">
    <location>
        <position position="18"/>
    </location>
</feature>
<name>A0ABU1FUP9_9MICC</name>
<feature type="domain" description="Peptide methionine sulphoxide reductase MsrA" evidence="6">
    <location>
        <begin position="12"/>
        <end position="161"/>
    </location>
</feature>
<dbReference type="PANTHER" id="PTHR43774:SF1">
    <property type="entry name" value="PEPTIDE METHIONINE SULFOXIDE REDUCTASE MSRA 2"/>
    <property type="match status" value="1"/>
</dbReference>
<keyword evidence="2 5" id="KW-0560">Oxidoreductase</keyword>
<dbReference type="InterPro" id="IPR002569">
    <property type="entry name" value="Met_Sox_Rdtase_MsrA_dom"/>
</dbReference>
<proteinExistence type="inferred from homology"/>
<dbReference type="NCBIfam" id="TIGR00401">
    <property type="entry name" value="msrA"/>
    <property type="match status" value="1"/>
</dbReference>
<comment type="catalytic activity">
    <reaction evidence="4 5">
        <text>[thioredoxin]-disulfide + L-methionine + H2O = L-methionine (S)-S-oxide + [thioredoxin]-dithiol</text>
        <dbReference type="Rhea" id="RHEA:19993"/>
        <dbReference type="Rhea" id="RHEA-COMP:10698"/>
        <dbReference type="Rhea" id="RHEA-COMP:10700"/>
        <dbReference type="ChEBI" id="CHEBI:15377"/>
        <dbReference type="ChEBI" id="CHEBI:29950"/>
        <dbReference type="ChEBI" id="CHEBI:50058"/>
        <dbReference type="ChEBI" id="CHEBI:57844"/>
        <dbReference type="ChEBI" id="CHEBI:58772"/>
        <dbReference type="EC" id="1.8.4.11"/>
    </reaction>
</comment>
<evidence type="ECO:0000313" key="7">
    <source>
        <dbReference type="EMBL" id="MDR5712389.1"/>
    </source>
</evidence>
<dbReference type="SUPFAM" id="SSF55068">
    <property type="entry name" value="Peptide methionine sulfoxide reductase"/>
    <property type="match status" value="1"/>
</dbReference>
<evidence type="ECO:0000313" key="8">
    <source>
        <dbReference type="Proteomes" id="UP001260872"/>
    </source>
</evidence>